<evidence type="ECO:0000313" key="3">
    <source>
        <dbReference type="Proteomes" id="UP001410394"/>
    </source>
</evidence>
<dbReference type="InterPro" id="IPR026634">
    <property type="entry name" value="TPST-like"/>
</dbReference>
<dbReference type="EC" id="2.8.2.-" evidence="2"/>
<reference evidence="2 3" key="1">
    <citation type="journal article" date="2018" name="Int. J. Syst. Evol. Microbiol.">
        <title>Uliginosibacterium sediminicola sp. nov., isolated from freshwater sediment.</title>
        <authorList>
            <person name="Hwang W.M."/>
            <person name="Kim S.M."/>
            <person name="Kang K."/>
            <person name="Ahn T.Y."/>
        </authorList>
    </citation>
    <scope>NUCLEOTIDE SEQUENCE [LARGE SCALE GENOMIC DNA]</scope>
    <source>
        <strain evidence="2 3">M1-21</strain>
    </source>
</reference>
<dbReference type="RefSeq" id="WP_345918451.1">
    <property type="nucleotide sequence ID" value="NZ_JBDIVE010000002.1"/>
</dbReference>
<protein>
    <submittedName>
        <fullName evidence="2">Sulfotransferase</fullName>
        <ecNumber evidence="2">2.8.2.-</ecNumber>
    </submittedName>
</protein>
<dbReference type="EMBL" id="JBDIVE010000002">
    <property type="protein sequence ID" value="MEN3067682.1"/>
    <property type="molecule type" value="Genomic_DNA"/>
</dbReference>
<accession>A0ABU9YVE9</accession>
<proteinExistence type="predicted"/>
<evidence type="ECO:0000313" key="2">
    <source>
        <dbReference type="EMBL" id="MEN3067682.1"/>
    </source>
</evidence>
<keyword evidence="1 2" id="KW-0808">Transferase</keyword>
<keyword evidence="3" id="KW-1185">Reference proteome</keyword>
<name>A0ABU9YVE9_9RHOO</name>
<dbReference type="PANTHER" id="PTHR12788">
    <property type="entry name" value="PROTEIN-TYROSINE SULFOTRANSFERASE 2"/>
    <property type="match status" value="1"/>
</dbReference>
<sequence>MRGNRLIIVGGAPRSGTSMFQSMMDSHRDVFGGPEFDHLTDIVHLRNRLHTGLQYGRIEQFVDAAQIDAAIAQLIDALLLPAADRRQCSYLSEKTPMNVLVFKDLMQILPGARFVHIVRDPRAVMISMLMVAQRLEQKAESKPDFLASPAHMAQYITDCVQAGVDACESHRDRAIIVRYEDLLTRTAHIMTQVLSFLGLPEDPAVLKPGAVTHDSAQLLKDGQDAWAGGRARFSDPEPENLDKWRTQVDAAAVQTLNEHFASIPLFAALGYTFN</sequence>
<dbReference type="Pfam" id="PF13469">
    <property type="entry name" value="Sulfotransfer_3"/>
    <property type="match status" value="1"/>
</dbReference>
<comment type="caution">
    <text evidence="2">The sequence shown here is derived from an EMBL/GenBank/DDBJ whole genome shotgun (WGS) entry which is preliminary data.</text>
</comment>
<dbReference type="PANTHER" id="PTHR12788:SF10">
    <property type="entry name" value="PROTEIN-TYROSINE SULFOTRANSFERASE"/>
    <property type="match status" value="1"/>
</dbReference>
<dbReference type="SUPFAM" id="SSF52540">
    <property type="entry name" value="P-loop containing nucleoside triphosphate hydrolases"/>
    <property type="match status" value="1"/>
</dbReference>
<dbReference type="Gene3D" id="3.40.50.300">
    <property type="entry name" value="P-loop containing nucleotide triphosphate hydrolases"/>
    <property type="match status" value="1"/>
</dbReference>
<organism evidence="2 3">
    <name type="scientific">Uliginosibacterium sediminicola</name>
    <dbReference type="NCBI Taxonomy" id="2024550"/>
    <lineage>
        <taxon>Bacteria</taxon>
        <taxon>Pseudomonadati</taxon>
        <taxon>Pseudomonadota</taxon>
        <taxon>Betaproteobacteria</taxon>
        <taxon>Rhodocyclales</taxon>
        <taxon>Zoogloeaceae</taxon>
        <taxon>Uliginosibacterium</taxon>
    </lineage>
</organism>
<evidence type="ECO:0000256" key="1">
    <source>
        <dbReference type="ARBA" id="ARBA00022679"/>
    </source>
</evidence>
<dbReference type="InterPro" id="IPR027417">
    <property type="entry name" value="P-loop_NTPase"/>
</dbReference>
<gene>
    <name evidence="2" type="ORF">ABDB84_04260</name>
</gene>
<dbReference type="GO" id="GO:0016740">
    <property type="term" value="F:transferase activity"/>
    <property type="evidence" value="ECO:0007669"/>
    <property type="project" value="UniProtKB-KW"/>
</dbReference>
<dbReference type="Proteomes" id="UP001410394">
    <property type="component" value="Unassembled WGS sequence"/>
</dbReference>